<organism evidence="3 4">
    <name type="scientific">Coilia grayii</name>
    <name type="common">Gray's grenadier anchovy</name>
    <dbReference type="NCBI Taxonomy" id="363190"/>
    <lineage>
        <taxon>Eukaryota</taxon>
        <taxon>Metazoa</taxon>
        <taxon>Chordata</taxon>
        <taxon>Craniata</taxon>
        <taxon>Vertebrata</taxon>
        <taxon>Euteleostomi</taxon>
        <taxon>Actinopterygii</taxon>
        <taxon>Neopterygii</taxon>
        <taxon>Teleostei</taxon>
        <taxon>Clupei</taxon>
        <taxon>Clupeiformes</taxon>
        <taxon>Clupeoidei</taxon>
        <taxon>Engraulidae</taxon>
        <taxon>Coilinae</taxon>
        <taxon>Coilia</taxon>
    </lineage>
</organism>
<sequence length="158" mass="17802">MAWHVGVRKTQGWITRHLYWPRLHKDVVAFVRSCHVCQVSGKPNQKVPVAPLCPPPIVIESFSRVLIDCVGPSPRTKKGNEFLFTIMDVTTHFPEAIPLRNIKTRTVVDSLLLFFSRFGLPKEVQSDRGTNFTSGVFQQAMDELGITQVVSSAYHPQS</sequence>
<dbReference type="InterPro" id="IPR012337">
    <property type="entry name" value="RNaseH-like_sf"/>
</dbReference>
<evidence type="ECO:0000313" key="4">
    <source>
        <dbReference type="Proteomes" id="UP001591681"/>
    </source>
</evidence>
<gene>
    <name evidence="3" type="ORF">ACEWY4_010297</name>
</gene>
<reference evidence="3 4" key="1">
    <citation type="submission" date="2024-09" db="EMBL/GenBank/DDBJ databases">
        <title>A chromosome-level genome assembly of Gray's grenadier anchovy, Coilia grayii.</title>
        <authorList>
            <person name="Fu Z."/>
        </authorList>
    </citation>
    <scope>NUCLEOTIDE SEQUENCE [LARGE SCALE GENOMIC DNA]</scope>
    <source>
        <strain evidence="3">G4</strain>
        <tissue evidence="3">Muscle</tissue>
    </source>
</reference>
<dbReference type="SUPFAM" id="SSF53098">
    <property type="entry name" value="Ribonuclease H-like"/>
    <property type="match status" value="1"/>
</dbReference>
<accession>A0ABD1K1K9</accession>
<dbReference type="Pfam" id="PF00665">
    <property type="entry name" value="rve"/>
    <property type="match status" value="1"/>
</dbReference>
<feature type="domain" description="Integrase catalytic" evidence="2">
    <location>
        <begin position="50"/>
        <end position="158"/>
    </location>
</feature>
<dbReference type="Pfam" id="PF17921">
    <property type="entry name" value="Integrase_H2C2"/>
    <property type="match status" value="1"/>
</dbReference>
<comment type="caution">
    <text evidence="3">The sequence shown here is derived from an EMBL/GenBank/DDBJ whole genome shotgun (WGS) entry which is preliminary data.</text>
</comment>
<name>A0ABD1K1K9_9TELE</name>
<dbReference type="InterPro" id="IPR050951">
    <property type="entry name" value="Retrovirus_Pol_polyprotein"/>
</dbReference>
<proteinExistence type="predicted"/>
<dbReference type="EMBL" id="JBHFQA010000009">
    <property type="protein sequence ID" value="KAL2092985.1"/>
    <property type="molecule type" value="Genomic_DNA"/>
</dbReference>
<evidence type="ECO:0000256" key="1">
    <source>
        <dbReference type="ARBA" id="ARBA00039658"/>
    </source>
</evidence>
<keyword evidence="4" id="KW-1185">Reference proteome</keyword>
<dbReference type="Gene3D" id="3.30.420.10">
    <property type="entry name" value="Ribonuclease H-like superfamily/Ribonuclease H"/>
    <property type="match status" value="1"/>
</dbReference>
<evidence type="ECO:0000313" key="3">
    <source>
        <dbReference type="EMBL" id="KAL2092985.1"/>
    </source>
</evidence>
<dbReference type="PANTHER" id="PTHR37984">
    <property type="entry name" value="PROTEIN CBG26694"/>
    <property type="match status" value="1"/>
</dbReference>
<dbReference type="InterPro" id="IPR036397">
    <property type="entry name" value="RNaseH_sf"/>
</dbReference>
<evidence type="ECO:0000259" key="2">
    <source>
        <dbReference type="PROSITE" id="PS50994"/>
    </source>
</evidence>
<dbReference type="Proteomes" id="UP001591681">
    <property type="component" value="Unassembled WGS sequence"/>
</dbReference>
<dbReference type="InterPro" id="IPR041588">
    <property type="entry name" value="Integrase_H2C2"/>
</dbReference>
<dbReference type="InterPro" id="IPR001584">
    <property type="entry name" value="Integrase_cat-core"/>
</dbReference>
<dbReference type="PANTHER" id="PTHR37984:SF15">
    <property type="entry name" value="INTEGRASE CATALYTIC DOMAIN-CONTAINING PROTEIN"/>
    <property type="match status" value="1"/>
</dbReference>
<dbReference type="Gene3D" id="1.10.340.70">
    <property type="match status" value="1"/>
</dbReference>
<dbReference type="AlphaFoldDB" id="A0ABD1K1K9"/>
<protein>
    <recommendedName>
        <fullName evidence="1">Gypsy retrotransposon integrase-like protein 1</fullName>
    </recommendedName>
</protein>
<dbReference type="PROSITE" id="PS50994">
    <property type="entry name" value="INTEGRASE"/>
    <property type="match status" value="1"/>
</dbReference>